<dbReference type="InterPro" id="IPR009061">
    <property type="entry name" value="DNA-bd_dom_put_sf"/>
</dbReference>
<sequence>MRIGDLAAKSGLSTDTLRYYEKIGLLPRALRDAGGRRVYDEAILRWIDFLDRLKATGMGIRDRLRYAELRTKGGASLTERREMLEAHRCKVARDIARLTEMLDVLDDKVELYRKMEAGETVDPAFESCARTEHGSQPVVKDQSCDHSTSTRASADAKSQP</sequence>
<name>A0ABY8FFW9_9HYPH</name>
<evidence type="ECO:0000256" key="2">
    <source>
        <dbReference type="SAM" id="MobiDB-lite"/>
    </source>
</evidence>
<evidence type="ECO:0000313" key="5">
    <source>
        <dbReference type="Proteomes" id="UP001209803"/>
    </source>
</evidence>
<dbReference type="EMBL" id="CP120863">
    <property type="protein sequence ID" value="WFE91473.1"/>
    <property type="molecule type" value="Genomic_DNA"/>
</dbReference>
<dbReference type="PRINTS" id="PR00040">
    <property type="entry name" value="HTHMERR"/>
</dbReference>
<dbReference type="Pfam" id="PF00376">
    <property type="entry name" value="MerR"/>
    <property type="match status" value="1"/>
</dbReference>
<evidence type="ECO:0000259" key="3">
    <source>
        <dbReference type="PROSITE" id="PS50937"/>
    </source>
</evidence>
<dbReference type="InterPro" id="IPR000551">
    <property type="entry name" value="MerR-type_HTH_dom"/>
</dbReference>
<protein>
    <submittedName>
        <fullName evidence="4">MerR family transcriptional regulator</fullName>
    </submittedName>
</protein>
<dbReference type="SUPFAM" id="SSF46955">
    <property type="entry name" value="Putative DNA-binding domain"/>
    <property type="match status" value="1"/>
</dbReference>
<feature type="region of interest" description="Disordered" evidence="2">
    <location>
        <begin position="127"/>
        <end position="160"/>
    </location>
</feature>
<gene>
    <name evidence="4" type="ORF">K1718_08970</name>
</gene>
<dbReference type="PROSITE" id="PS50937">
    <property type="entry name" value="HTH_MERR_2"/>
    <property type="match status" value="1"/>
</dbReference>
<evidence type="ECO:0000256" key="1">
    <source>
        <dbReference type="ARBA" id="ARBA00023125"/>
    </source>
</evidence>
<accession>A0ABY8FFW9</accession>
<keyword evidence="5" id="KW-1185">Reference proteome</keyword>
<dbReference type="PANTHER" id="PTHR30204">
    <property type="entry name" value="REDOX-CYCLING DRUG-SENSING TRANSCRIPTIONAL ACTIVATOR SOXR"/>
    <property type="match status" value="1"/>
</dbReference>
<proteinExistence type="predicted"/>
<dbReference type="CDD" id="cd01109">
    <property type="entry name" value="HTH_YyaN"/>
    <property type="match status" value="1"/>
</dbReference>
<reference evidence="4 5" key="1">
    <citation type="submission" date="2023-03" db="EMBL/GenBank/DDBJ databases">
        <title>Roseibium porphyridii sp. nov. and Roseibium rhodosorbium sp. nov. isolated from marine algae, Porphyridium cruentum and Rhodosorus marinus, respectively.</title>
        <authorList>
            <person name="Lee M.W."/>
            <person name="Choi B.J."/>
            <person name="Lee J.K."/>
            <person name="Choi D.G."/>
            <person name="Baek J.H."/>
            <person name="Bayburt H."/>
            <person name="Kim J.M."/>
            <person name="Han D.M."/>
            <person name="Kim K.H."/>
            <person name="Jeon C.O."/>
        </authorList>
    </citation>
    <scope>NUCLEOTIDE SEQUENCE [LARGE SCALE GENOMIC DNA]</scope>
    <source>
        <strain evidence="4 5">KMA01</strain>
    </source>
</reference>
<dbReference type="InterPro" id="IPR047057">
    <property type="entry name" value="MerR_fam"/>
</dbReference>
<feature type="compositionally biased region" description="Polar residues" evidence="2">
    <location>
        <begin position="145"/>
        <end position="160"/>
    </location>
</feature>
<evidence type="ECO:0000313" key="4">
    <source>
        <dbReference type="EMBL" id="WFE91473.1"/>
    </source>
</evidence>
<keyword evidence="1" id="KW-0238">DNA-binding</keyword>
<dbReference type="RefSeq" id="WP_265683930.1">
    <property type="nucleotide sequence ID" value="NZ_CP120863.1"/>
</dbReference>
<dbReference type="PANTHER" id="PTHR30204:SF98">
    <property type="entry name" value="HTH-TYPE TRANSCRIPTIONAL REGULATOR ADHR"/>
    <property type="match status" value="1"/>
</dbReference>
<dbReference type="SMART" id="SM00422">
    <property type="entry name" value="HTH_MERR"/>
    <property type="match status" value="1"/>
</dbReference>
<dbReference type="Proteomes" id="UP001209803">
    <property type="component" value="Chromosome"/>
</dbReference>
<dbReference type="Gene3D" id="1.10.1660.10">
    <property type="match status" value="1"/>
</dbReference>
<dbReference type="PROSITE" id="PS00552">
    <property type="entry name" value="HTH_MERR_1"/>
    <property type="match status" value="1"/>
</dbReference>
<feature type="domain" description="HTH merR-type" evidence="3">
    <location>
        <begin position="1"/>
        <end position="66"/>
    </location>
</feature>
<organism evidence="4 5">
    <name type="scientific">Roseibium porphyridii</name>
    <dbReference type="NCBI Taxonomy" id="2866279"/>
    <lineage>
        <taxon>Bacteria</taxon>
        <taxon>Pseudomonadati</taxon>
        <taxon>Pseudomonadota</taxon>
        <taxon>Alphaproteobacteria</taxon>
        <taxon>Hyphomicrobiales</taxon>
        <taxon>Stappiaceae</taxon>
        <taxon>Roseibium</taxon>
    </lineage>
</organism>